<dbReference type="InterPro" id="IPR036390">
    <property type="entry name" value="WH_DNA-bd_sf"/>
</dbReference>
<dbReference type="InterPro" id="IPR036388">
    <property type="entry name" value="WH-like_DNA-bd_sf"/>
</dbReference>
<dbReference type="AlphaFoldDB" id="A0A1Y6CI28"/>
<organism evidence="6 7">
    <name type="scientific">Tistlia consotensis USBA 355</name>
    <dbReference type="NCBI Taxonomy" id="560819"/>
    <lineage>
        <taxon>Bacteria</taxon>
        <taxon>Pseudomonadati</taxon>
        <taxon>Pseudomonadota</taxon>
        <taxon>Alphaproteobacteria</taxon>
        <taxon>Rhodospirillales</taxon>
        <taxon>Rhodovibrionaceae</taxon>
        <taxon>Tistlia</taxon>
    </lineage>
</organism>
<dbReference type="Gene3D" id="1.20.120.530">
    <property type="entry name" value="GntR ligand-binding domain-like"/>
    <property type="match status" value="1"/>
</dbReference>
<evidence type="ECO:0000259" key="5">
    <source>
        <dbReference type="PROSITE" id="PS50949"/>
    </source>
</evidence>
<evidence type="ECO:0000256" key="2">
    <source>
        <dbReference type="ARBA" id="ARBA00023125"/>
    </source>
</evidence>
<dbReference type="SUPFAM" id="SSF48008">
    <property type="entry name" value="GntR ligand-binding domain-like"/>
    <property type="match status" value="1"/>
</dbReference>
<dbReference type="EMBL" id="FWZX01000026">
    <property type="protein sequence ID" value="SMF65767.1"/>
    <property type="molecule type" value="Genomic_DNA"/>
</dbReference>
<dbReference type="PRINTS" id="PR00035">
    <property type="entry name" value="HTHGNTR"/>
</dbReference>
<dbReference type="SMART" id="SM00895">
    <property type="entry name" value="FCD"/>
    <property type="match status" value="1"/>
</dbReference>
<evidence type="ECO:0000256" key="1">
    <source>
        <dbReference type="ARBA" id="ARBA00023015"/>
    </source>
</evidence>
<dbReference type="PANTHER" id="PTHR43537">
    <property type="entry name" value="TRANSCRIPTIONAL REGULATOR, GNTR FAMILY"/>
    <property type="match status" value="1"/>
</dbReference>
<proteinExistence type="predicted"/>
<dbReference type="InterPro" id="IPR011711">
    <property type="entry name" value="GntR_C"/>
</dbReference>
<evidence type="ECO:0000256" key="3">
    <source>
        <dbReference type="ARBA" id="ARBA00023163"/>
    </source>
</evidence>
<protein>
    <submittedName>
        <fullName evidence="6">DNA-binding transcriptional regulator, FadR family</fullName>
    </submittedName>
</protein>
<dbReference type="Proteomes" id="UP000192917">
    <property type="component" value="Unassembled WGS sequence"/>
</dbReference>
<evidence type="ECO:0000313" key="6">
    <source>
        <dbReference type="EMBL" id="SMF65767.1"/>
    </source>
</evidence>
<dbReference type="SUPFAM" id="SSF46785">
    <property type="entry name" value="Winged helix' DNA-binding domain"/>
    <property type="match status" value="1"/>
</dbReference>
<dbReference type="Pfam" id="PF07729">
    <property type="entry name" value="FCD"/>
    <property type="match status" value="1"/>
</dbReference>
<feature type="compositionally biased region" description="Basic and acidic residues" evidence="4">
    <location>
        <begin position="234"/>
        <end position="245"/>
    </location>
</feature>
<dbReference type="GO" id="GO:0003700">
    <property type="term" value="F:DNA-binding transcription factor activity"/>
    <property type="evidence" value="ECO:0007669"/>
    <property type="project" value="InterPro"/>
</dbReference>
<evidence type="ECO:0000313" key="7">
    <source>
        <dbReference type="Proteomes" id="UP000192917"/>
    </source>
</evidence>
<dbReference type="Gene3D" id="1.10.10.10">
    <property type="entry name" value="Winged helix-like DNA-binding domain superfamily/Winged helix DNA-binding domain"/>
    <property type="match status" value="1"/>
</dbReference>
<dbReference type="RefSeq" id="WP_085125309.1">
    <property type="nucleotide sequence ID" value="NZ_FWZX01000026.1"/>
</dbReference>
<feature type="domain" description="HTH gntR-type" evidence="5">
    <location>
        <begin position="17"/>
        <end position="87"/>
    </location>
</feature>
<sequence length="253" mass="28057">MEQTARRKPIVERVSVQKSYDVLAGQLRDRILTGEIAVGTRLPSERELVELSGLSRGSVREAVRMLEVEGLVQSRPGRYGGIVVTQPDKKSMARFVGQFVQSRRLPLRMIQEARETIEPALARLAAENRSEEELAQLRALNDALGDPNLDREAFARLNLQWHSTIAVASRNDLLSALLYAMSHGVFAQTIDDAYDNPEIRAAVFRAHGRVVEAIAARDGAAAQRRMERHVVATRAMGRDDGRSELSLDPPGPD</sequence>
<reference evidence="6 7" key="1">
    <citation type="submission" date="2017-04" db="EMBL/GenBank/DDBJ databases">
        <authorList>
            <person name="Afonso C.L."/>
            <person name="Miller P.J."/>
            <person name="Scott M.A."/>
            <person name="Spackman E."/>
            <person name="Goraichik I."/>
            <person name="Dimitrov K.M."/>
            <person name="Suarez D.L."/>
            <person name="Swayne D.E."/>
        </authorList>
    </citation>
    <scope>NUCLEOTIDE SEQUENCE [LARGE SCALE GENOMIC DNA]</scope>
    <source>
        <strain evidence="6 7">USBA 355</strain>
    </source>
</reference>
<dbReference type="PANTHER" id="PTHR43537:SF5">
    <property type="entry name" value="UXU OPERON TRANSCRIPTIONAL REGULATOR"/>
    <property type="match status" value="1"/>
</dbReference>
<dbReference type="Pfam" id="PF00392">
    <property type="entry name" value="GntR"/>
    <property type="match status" value="1"/>
</dbReference>
<keyword evidence="2 6" id="KW-0238">DNA-binding</keyword>
<keyword evidence="1" id="KW-0805">Transcription regulation</keyword>
<dbReference type="CDD" id="cd07377">
    <property type="entry name" value="WHTH_GntR"/>
    <property type="match status" value="1"/>
</dbReference>
<gene>
    <name evidence="6" type="ORF">SAMN05428998_12647</name>
</gene>
<dbReference type="PROSITE" id="PS50949">
    <property type="entry name" value="HTH_GNTR"/>
    <property type="match status" value="1"/>
</dbReference>
<dbReference type="InterPro" id="IPR000524">
    <property type="entry name" value="Tscrpt_reg_HTH_GntR"/>
</dbReference>
<keyword evidence="7" id="KW-1185">Reference proteome</keyword>
<accession>A0A1Y6CI28</accession>
<name>A0A1Y6CI28_9PROT</name>
<dbReference type="GO" id="GO:0003677">
    <property type="term" value="F:DNA binding"/>
    <property type="evidence" value="ECO:0007669"/>
    <property type="project" value="UniProtKB-KW"/>
</dbReference>
<evidence type="ECO:0000256" key="4">
    <source>
        <dbReference type="SAM" id="MobiDB-lite"/>
    </source>
</evidence>
<dbReference type="InterPro" id="IPR008920">
    <property type="entry name" value="TF_FadR/GntR_C"/>
</dbReference>
<feature type="region of interest" description="Disordered" evidence="4">
    <location>
        <begin position="234"/>
        <end position="253"/>
    </location>
</feature>
<keyword evidence="3" id="KW-0804">Transcription</keyword>
<dbReference type="SMART" id="SM00345">
    <property type="entry name" value="HTH_GNTR"/>
    <property type="match status" value="1"/>
</dbReference>
<dbReference type="STRING" id="560819.SAMN05428998_12647"/>